<protein>
    <submittedName>
        <fullName evidence="3">Heavy-metal-associated domain-containing protein</fullName>
    </submittedName>
</protein>
<dbReference type="EMBL" id="JACFXV010000065">
    <property type="protein sequence ID" value="MBA5779014.1"/>
    <property type="molecule type" value="Genomic_DNA"/>
</dbReference>
<dbReference type="CDD" id="cd00371">
    <property type="entry name" value="HMA"/>
    <property type="match status" value="1"/>
</dbReference>
<dbReference type="RefSeq" id="WP_182167846.1">
    <property type="nucleotide sequence ID" value="NZ_JACFXV010000065.1"/>
</dbReference>
<name>A0A839AJ94_9HYPH</name>
<dbReference type="Pfam" id="PF00403">
    <property type="entry name" value="HMA"/>
    <property type="match status" value="1"/>
</dbReference>
<dbReference type="AlphaFoldDB" id="A0A839AJ94"/>
<comment type="caution">
    <text evidence="3">The sequence shown here is derived from an EMBL/GenBank/DDBJ whole genome shotgun (WGS) entry which is preliminary data.</text>
</comment>
<gene>
    <name evidence="3" type="ORF">H2509_17945</name>
</gene>
<keyword evidence="1" id="KW-0479">Metal-binding</keyword>
<evidence type="ECO:0000256" key="1">
    <source>
        <dbReference type="ARBA" id="ARBA00022723"/>
    </source>
</evidence>
<dbReference type="InterPro" id="IPR036163">
    <property type="entry name" value="HMA_dom_sf"/>
</dbReference>
<evidence type="ECO:0000259" key="2">
    <source>
        <dbReference type="PROSITE" id="PS50846"/>
    </source>
</evidence>
<proteinExistence type="predicted"/>
<feature type="domain" description="HMA" evidence="2">
    <location>
        <begin position="2"/>
        <end position="65"/>
    </location>
</feature>
<dbReference type="Gene3D" id="3.30.70.100">
    <property type="match status" value="1"/>
</dbReference>
<evidence type="ECO:0000313" key="4">
    <source>
        <dbReference type="Proteomes" id="UP000541109"/>
    </source>
</evidence>
<dbReference type="SUPFAM" id="SSF55008">
    <property type="entry name" value="HMA, heavy metal-associated domain"/>
    <property type="match status" value="1"/>
</dbReference>
<keyword evidence="4" id="KW-1185">Reference proteome</keyword>
<dbReference type="InterPro" id="IPR017969">
    <property type="entry name" value="Heavy-metal-associated_CS"/>
</dbReference>
<accession>A0A839AJ94</accession>
<dbReference type="Proteomes" id="UP000541109">
    <property type="component" value="Unassembled WGS sequence"/>
</dbReference>
<organism evidence="3 4">
    <name type="scientific">Stappia albiluteola</name>
    <dbReference type="NCBI Taxonomy" id="2758565"/>
    <lineage>
        <taxon>Bacteria</taxon>
        <taxon>Pseudomonadati</taxon>
        <taxon>Pseudomonadota</taxon>
        <taxon>Alphaproteobacteria</taxon>
        <taxon>Hyphomicrobiales</taxon>
        <taxon>Stappiaceae</taxon>
        <taxon>Stappia</taxon>
    </lineage>
</organism>
<dbReference type="InterPro" id="IPR006121">
    <property type="entry name" value="HMA_dom"/>
</dbReference>
<dbReference type="PROSITE" id="PS01047">
    <property type="entry name" value="HMA_1"/>
    <property type="match status" value="1"/>
</dbReference>
<dbReference type="PROSITE" id="PS50846">
    <property type="entry name" value="HMA_2"/>
    <property type="match status" value="1"/>
</dbReference>
<evidence type="ECO:0000313" key="3">
    <source>
        <dbReference type="EMBL" id="MBA5779014.1"/>
    </source>
</evidence>
<dbReference type="GO" id="GO:0046872">
    <property type="term" value="F:metal ion binding"/>
    <property type="evidence" value="ECO:0007669"/>
    <property type="project" value="UniProtKB-KW"/>
</dbReference>
<reference evidence="3 4" key="1">
    <citation type="submission" date="2020-07" db="EMBL/GenBank/DDBJ databases">
        <title>Stappia sp., F7233, whole genome shotgun sequencing project.</title>
        <authorList>
            <person name="Jiang S."/>
            <person name="Liu Z.W."/>
            <person name="Du Z.J."/>
        </authorList>
    </citation>
    <scope>NUCLEOTIDE SEQUENCE [LARGE SCALE GENOMIC DNA]</scope>
    <source>
        <strain evidence="3 4">F7233</strain>
    </source>
</reference>
<sequence>MEKHEIRIDGMTCGGCVRAVEKAIATADPSADAKVDLNAALAVIQSDLPKAIFVEAIEGAGYDVASGS</sequence>